<dbReference type="AlphaFoldDB" id="A0A914YKE2"/>
<dbReference type="Proteomes" id="UP000887577">
    <property type="component" value="Unplaced"/>
</dbReference>
<organism evidence="2 3">
    <name type="scientific">Panagrolaimus superbus</name>
    <dbReference type="NCBI Taxonomy" id="310955"/>
    <lineage>
        <taxon>Eukaryota</taxon>
        <taxon>Metazoa</taxon>
        <taxon>Ecdysozoa</taxon>
        <taxon>Nematoda</taxon>
        <taxon>Chromadorea</taxon>
        <taxon>Rhabditida</taxon>
        <taxon>Tylenchina</taxon>
        <taxon>Panagrolaimomorpha</taxon>
        <taxon>Panagrolaimoidea</taxon>
        <taxon>Panagrolaimidae</taxon>
        <taxon>Panagrolaimus</taxon>
    </lineage>
</organism>
<keyword evidence="2" id="KW-1185">Reference proteome</keyword>
<accession>A0A914YKE2</accession>
<proteinExistence type="predicted"/>
<evidence type="ECO:0000313" key="2">
    <source>
        <dbReference type="Proteomes" id="UP000887577"/>
    </source>
</evidence>
<protein>
    <submittedName>
        <fullName evidence="3">Uncharacterized protein</fullName>
    </submittedName>
</protein>
<reference evidence="3" key="1">
    <citation type="submission" date="2022-11" db="UniProtKB">
        <authorList>
            <consortium name="WormBaseParasite"/>
        </authorList>
    </citation>
    <scope>IDENTIFICATION</scope>
</reference>
<feature type="chain" id="PRO_5037149512" evidence="1">
    <location>
        <begin position="24"/>
        <end position="95"/>
    </location>
</feature>
<sequence>MAKLQVVIVCLLVVSLASFCVEAHFFGTFDNEFKDPECSTVDVRTCEGDLLRRLATLCANLKPPPFYKDKCDKTTIAGKCCGGGGCSDCYLEKCC</sequence>
<dbReference type="WBParaSite" id="PSU_v2.g19808.t1">
    <property type="protein sequence ID" value="PSU_v2.g19808.t1"/>
    <property type="gene ID" value="PSU_v2.g19808"/>
</dbReference>
<keyword evidence="1" id="KW-0732">Signal</keyword>
<name>A0A914YKE2_9BILA</name>
<feature type="signal peptide" evidence="1">
    <location>
        <begin position="1"/>
        <end position="23"/>
    </location>
</feature>
<evidence type="ECO:0000313" key="3">
    <source>
        <dbReference type="WBParaSite" id="PSU_v2.g19808.t1"/>
    </source>
</evidence>
<evidence type="ECO:0000256" key="1">
    <source>
        <dbReference type="SAM" id="SignalP"/>
    </source>
</evidence>